<dbReference type="PANTHER" id="PTHR43649:SF31">
    <property type="entry name" value="SN-GLYCEROL-3-PHOSPHATE-BINDING PERIPLASMIC PROTEIN UGPB"/>
    <property type="match status" value="1"/>
</dbReference>
<evidence type="ECO:0000256" key="1">
    <source>
        <dbReference type="ARBA" id="ARBA00004196"/>
    </source>
</evidence>
<evidence type="ECO:0000256" key="3">
    <source>
        <dbReference type="ARBA" id="ARBA00022448"/>
    </source>
</evidence>
<evidence type="ECO:0000313" key="6">
    <source>
        <dbReference type="EMBL" id="SDN84456.1"/>
    </source>
</evidence>
<gene>
    <name evidence="6" type="ORF">SAMN05216498_0012</name>
</gene>
<organism evidence="6 7">
    <name type="scientific">Tenuibacillus multivorans</name>
    <dbReference type="NCBI Taxonomy" id="237069"/>
    <lineage>
        <taxon>Bacteria</taxon>
        <taxon>Bacillati</taxon>
        <taxon>Bacillota</taxon>
        <taxon>Bacilli</taxon>
        <taxon>Bacillales</taxon>
        <taxon>Bacillaceae</taxon>
        <taxon>Tenuibacillus</taxon>
    </lineage>
</organism>
<evidence type="ECO:0000256" key="2">
    <source>
        <dbReference type="ARBA" id="ARBA00008520"/>
    </source>
</evidence>
<dbReference type="GO" id="GO:0030313">
    <property type="term" value="C:cell envelope"/>
    <property type="evidence" value="ECO:0007669"/>
    <property type="project" value="UniProtKB-SubCell"/>
</dbReference>
<dbReference type="STRING" id="237069.SAMN05216498_0012"/>
<dbReference type="Gene3D" id="3.40.190.10">
    <property type="entry name" value="Periplasmic binding protein-like II"/>
    <property type="match status" value="1"/>
</dbReference>
<name>A0A1H0EQ47_9BACI</name>
<keyword evidence="4" id="KW-0732">Signal</keyword>
<feature type="region of interest" description="Disordered" evidence="5">
    <location>
        <begin position="43"/>
        <end position="78"/>
    </location>
</feature>
<dbReference type="AlphaFoldDB" id="A0A1H0EQ47"/>
<reference evidence="6 7" key="1">
    <citation type="submission" date="2016-10" db="EMBL/GenBank/DDBJ databases">
        <authorList>
            <person name="de Groot N.N."/>
        </authorList>
    </citation>
    <scope>NUCLEOTIDE SEQUENCE [LARGE SCALE GENOMIC DNA]</scope>
    <source>
        <strain evidence="6 7">CGMCC 1.3442</strain>
    </source>
</reference>
<comment type="similarity">
    <text evidence="2">Belongs to the bacterial solute-binding protein 1 family.</text>
</comment>
<dbReference type="PANTHER" id="PTHR43649">
    <property type="entry name" value="ARABINOSE-BINDING PROTEIN-RELATED"/>
    <property type="match status" value="1"/>
</dbReference>
<evidence type="ECO:0000313" key="7">
    <source>
        <dbReference type="Proteomes" id="UP000199334"/>
    </source>
</evidence>
<dbReference type="EMBL" id="FNIG01000010">
    <property type="protein sequence ID" value="SDN84456.1"/>
    <property type="molecule type" value="Genomic_DNA"/>
</dbReference>
<dbReference type="SUPFAM" id="SSF53850">
    <property type="entry name" value="Periplasmic binding protein-like II"/>
    <property type="match status" value="1"/>
</dbReference>
<dbReference type="Proteomes" id="UP000199334">
    <property type="component" value="Unassembled WGS sequence"/>
</dbReference>
<sequence length="478" mass="53360">MFQIIIHDLGGKEVSKYFSWKWVTVFAAILFLIFTVGCAPEEAPIEDNESEGGSEESDDETSQESESDDANSEEGEISGELEIQYFVGGYGDSWWKEVISDFEEEYPNVEIVEHAGPNINEEMRSRWVQGDPPDVVYIDGAGSSETQMVEDGQLMNLTEWAQEIELEDGSPLLDSFIAEPASYDGELYSLPLVFDTWGTWYDMAWFEEGGYEVPKDFDSFMSTMGDIKESEDIEPFVTTGQYPYYFLRGMLYPAFGAAGGNELLEDVITGAEGAWTSDEVLAVMQNVQKMQEEGYIDSGFGALNHTQSQMNFLLHDNAFIPVGFWLPNEMSGDTPEDFQYGFIPSPMNEAGEPMAIVPDLRPLAIAEEAENPEAAKAFVDFVFTKEYASLFSEHTGAIMNVEGVDLSANENVPQYLIEANEMINDPEQVQIYHKPHPMSADLETPISDALVSLMLGNMTAEEFVEEAENAAAEYRSEQ</sequence>
<protein>
    <submittedName>
        <fullName evidence="6">N-acetylglucosamine transport system substrate-binding protein</fullName>
    </submittedName>
</protein>
<evidence type="ECO:0000256" key="5">
    <source>
        <dbReference type="SAM" id="MobiDB-lite"/>
    </source>
</evidence>
<dbReference type="InterPro" id="IPR006059">
    <property type="entry name" value="SBP"/>
</dbReference>
<comment type="subcellular location">
    <subcellularLocation>
        <location evidence="1">Cell envelope</location>
    </subcellularLocation>
</comment>
<accession>A0A1H0EQ47</accession>
<dbReference type="Pfam" id="PF01547">
    <property type="entry name" value="SBP_bac_1"/>
    <property type="match status" value="1"/>
</dbReference>
<proteinExistence type="inferred from homology"/>
<evidence type="ECO:0000256" key="4">
    <source>
        <dbReference type="ARBA" id="ARBA00022729"/>
    </source>
</evidence>
<dbReference type="InterPro" id="IPR050490">
    <property type="entry name" value="Bact_solute-bd_prot1"/>
</dbReference>
<keyword evidence="3" id="KW-0813">Transport</keyword>
<keyword evidence="7" id="KW-1185">Reference proteome</keyword>